<keyword evidence="3" id="KW-1185">Reference proteome</keyword>
<gene>
    <name evidence="2" type="ORF">STAS_16663</name>
</gene>
<feature type="non-terminal residue" evidence="2">
    <location>
        <position position="114"/>
    </location>
</feature>
<feature type="non-terminal residue" evidence="2">
    <location>
        <position position="1"/>
    </location>
</feature>
<protein>
    <submittedName>
        <fullName evidence="2">DHHC-type zinc finger family protein</fullName>
    </submittedName>
</protein>
<accession>A0A5A7Q522</accession>
<evidence type="ECO:0000313" key="2">
    <source>
        <dbReference type="EMBL" id="GER40026.1"/>
    </source>
</evidence>
<feature type="compositionally biased region" description="Basic and acidic residues" evidence="1">
    <location>
        <begin position="91"/>
        <end position="114"/>
    </location>
</feature>
<proteinExistence type="predicted"/>
<comment type="caution">
    <text evidence="2">The sequence shown here is derived from an EMBL/GenBank/DDBJ whole genome shotgun (WGS) entry which is preliminary data.</text>
</comment>
<reference evidence="3" key="1">
    <citation type="journal article" date="2019" name="Curr. Biol.">
        <title>Genome Sequence of Striga asiatica Provides Insight into the Evolution of Plant Parasitism.</title>
        <authorList>
            <person name="Yoshida S."/>
            <person name="Kim S."/>
            <person name="Wafula E.K."/>
            <person name="Tanskanen J."/>
            <person name="Kim Y.M."/>
            <person name="Honaas L."/>
            <person name="Yang Z."/>
            <person name="Spallek T."/>
            <person name="Conn C.E."/>
            <person name="Ichihashi Y."/>
            <person name="Cheong K."/>
            <person name="Cui S."/>
            <person name="Der J.P."/>
            <person name="Gundlach H."/>
            <person name="Jiao Y."/>
            <person name="Hori C."/>
            <person name="Ishida J.K."/>
            <person name="Kasahara H."/>
            <person name="Kiba T."/>
            <person name="Kim M.S."/>
            <person name="Koo N."/>
            <person name="Laohavisit A."/>
            <person name="Lee Y.H."/>
            <person name="Lumba S."/>
            <person name="McCourt P."/>
            <person name="Mortimer J.C."/>
            <person name="Mutuku J.M."/>
            <person name="Nomura T."/>
            <person name="Sasaki-Sekimoto Y."/>
            <person name="Seto Y."/>
            <person name="Wang Y."/>
            <person name="Wakatake T."/>
            <person name="Sakakibara H."/>
            <person name="Demura T."/>
            <person name="Yamaguchi S."/>
            <person name="Yoneyama K."/>
            <person name="Manabe R.I."/>
            <person name="Nelson D.C."/>
            <person name="Schulman A.H."/>
            <person name="Timko M.P."/>
            <person name="dePamphilis C.W."/>
            <person name="Choi D."/>
            <person name="Shirasu K."/>
        </authorList>
    </citation>
    <scope>NUCLEOTIDE SEQUENCE [LARGE SCALE GENOMIC DNA]</scope>
    <source>
        <strain evidence="3">cv. UVA1</strain>
    </source>
</reference>
<feature type="region of interest" description="Disordered" evidence="1">
    <location>
        <begin position="38"/>
        <end position="114"/>
    </location>
</feature>
<dbReference type="AlphaFoldDB" id="A0A5A7Q522"/>
<dbReference type="Proteomes" id="UP000325081">
    <property type="component" value="Unassembled WGS sequence"/>
</dbReference>
<evidence type="ECO:0000313" key="3">
    <source>
        <dbReference type="Proteomes" id="UP000325081"/>
    </source>
</evidence>
<sequence length="114" mass="12448">KVQVTSSKDITRLITGQNIPDIVDFDSDFLTLCQREEANNGKDQIGEEEVSTPVKSLKGKEKVGETSNAKKNLMDSLEDEGGFAAQSTTADKGKAKVTEQDDEMKDNFAKEFSG</sequence>
<evidence type="ECO:0000256" key="1">
    <source>
        <dbReference type="SAM" id="MobiDB-lite"/>
    </source>
</evidence>
<dbReference type="EMBL" id="BKCP01005805">
    <property type="protein sequence ID" value="GER40026.1"/>
    <property type="molecule type" value="Genomic_DNA"/>
</dbReference>
<name>A0A5A7Q522_STRAF</name>
<organism evidence="2 3">
    <name type="scientific">Striga asiatica</name>
    <name type="common">Asiatic witchweed</name>
    <name type="synonym">Buchnera asiatica</name>
    <dbReference type="NCBI Taxonomy" id="4170"/>
    <lineage>
        <taxon>Eukaryota</taxon>
        <taxon>Viridiplantae</taxon>
        <taxon>Streptophyta</taxon>
        <taxon>Embryophyta</taxon>
        <taxon>Tracheophyta</taxon>
        <taxon>Spermatophyta</taxon>
        <taxon>Magnoliopsida</taxon>
        <taxon>eudicotyledons</taxon>
        <taxon>Gunneridae</taxon>
        <taxon>Pentapetalae</taxon>
        <taxon>asterids</taxon>
        <taxon>lamiids</taxon>
        <taxon>Lamiales</taxon>
        <taxon>Orobanchaceae</taxon>
        <taxon>Buchnereae</taxon>
        <taxon>Striga</taxon>
    </lineage>
</organism>